<dbReference type="SMART" id="SM00213">
    <property type="entry name" value="UBQ"/>
    <property type="match status" value="2"/>
</dbReference>
<dbReference type="Proteomes" id="UP000278807">
    <property type="component" value="Unassembled WGS sequence"/>
</dbReference>
<dbReference type="AlphaFoldDB" id="A0A0R3TYM4"/>
<sequence length="227" mass="26316">MEDFTFIIKDGDRTKTITLSCDPQSEEIDEIKEKIEGKYGYQVKRQCFHYRGEEMHNDNILNDFNIDRSEHIDVNIIPAAFIEIVGPDKTIEVDYNCYDRVQSLFQQVAKSWGLEEQQIALVNWKNLKLLDKRQLLSDYQIDGNDENKRRVRLRIQPKDTIEIKVYSIDGGAHNITISSSDKVLKLKEKTGQLENRDTNSIQIMFQGKQLKDDDILNSLGIVNGIFS</sequence>
<dbReference type="OrthoDB" id="417450at2759"/>
<organism evidence="4">
    <name type="scientific">Rodentolepis nana</name>
    <name type="common">Dwarf tapeworm</name>
    <name type="synonym">Hymenolepis nana</name>
    <dbReference type="NCBI Taxonomy" id="102285"/>
    <lineage>
        <taxon>Eukaryota</taxon>
        <taxon>Metazoa</taxon>
        <taxon>Spiralia</taxon>
        <taxon>Lophotrochozoa</taxon>
        <taxon>Platyhelminthes</taxon>
        <taxon>Cestoda</taxon>
        <taxon>Eucestoda</taxon>
        <taxon>Cyclophyllidea</taxon>
        <taxon>Hymenolepididae</taxon>
        <taxon>Rodentolepis</taxon>
    </lineage>
</organism>
<dbReference type="InterPro" id="IPR050158">
    <property type="entry name" value="Ubiquitin_ubiquitin-like"/>
</dbReference>
<accession>A0A0R3TYM4</accession>
<reference evidence="4" key="1">
    <citation type="submission" date="2017-02" db="UniProtKB">
        <authorList>
            <consortium name="WormBaseParasite"/>
        </authorList>
    </citation>
    <scope>IDENTIFICATION</scope>
</reference>
<feature type="domain" description="Ubiquitin-like" evidence="1">
    <location>
        <begin position="25"/>
        <end position="74"/>
    </location>
</feature>
<dbReference type="STRING" id="102285.A0A0R3TYM4"/>
<evidence type="ECO:0000313" key="4">
    <source>
        <dbReference type="WBParaSite" id="HNAJ_0001297301-mRNA-1"/>
    </source>
</evidence>
<dbReference type="WBParaSite" id="HNAJ_0001297301-mRNA-1">
    <property type="protein sequence ID" value="HNAJ_0001297301-mRNA-1"/>
    <property type="gene ID" value="HNAJ_0001297301"/>
</dbReference>
<protein>
    <submittedName>
        <fullName evidence="4">Ubiquitin-like domain-containing protein</fullName>
    </submittedName>
</protein>
<dbReference type="InterPro" id="IPR000626">
    <property type="entry name" value="Ubiquitin-like_dom"/>
</dbReference>
<reference evidence="2 3" key="2">
    <citation type="submission" date="2018-11" db="EMBL/GenBank/DDBJ databases">
        <authorList>
            <consortium name="Pathogen Informatics"/>
        </authorList>
    </citation>
    <scope>NUCLEOTIDE SEQUENCE [LARGE SCALE GENOMIC DNA]</scope>
</reference>
<dbReference type="CDD" id="cd17039">
    <property type="entry name" value="Ubl_ubiquitin_like"/>
    <property type="match status" value="2"/>
</dbReference>
<keyword evidence="3" id="KW-1185">Reference proteome</keyword>
<proteinExistence type="predicted"/>
<dbReference type="InterPro" id="IPR029071">
    <property type="entry name" value="Ubiquitin-like_domsf"/>
</dbReference>
<evidence type="ECO:0000313" key="2">
    <source>
        <dbReference type="EMBL" id="VDO14530.1"/>
    </source>
</evidence>
<dbReference type="Gene3D" id="3.10.20.90">
    <property type="entry name" value="Phosphatidylinositol 3-kinase Catalytic Subunit, Chain A, domain 1"/>
    <property type="match status" value="2"/>
</dbReference>
<name>A0A0R3TYM4_RODNA</name>
<feature type="domain" description="Ubiquitin-like" evidence="1">
    <location>
        <begin position="161"/>
        <end position="224"/>
    </location>
</feature>
<evidence type="ECO:0000259" key="1">
    <source>
        <dbReference type="PROSITE" id="PS50053"/>
    </source>
</evidence>
<dbReference type="PANTHER" id="PTHR10666">
    <property type="entry name" value="UBIQUITIN"/>
    <property type="match status" value="1"/>
</dbReference>
<gene>
    <name evidence="2" type="ORF">HNAJ_LOCUS12947</name>
</gene>
<evidence type="ECO:0000313" key="3">
    <source>
        <dbReference type="Proteomes" id="UP000278807"/>
    </source>
</evidence>
<dbReference type="EMBL" id="UZAE01014816">
    <property type="protein sequence ID" value="VDO14530.1"/>
    <property type="molecule type" value="Genomic_DNA"/>
</dbReference>
<dbReference type="Pfam" id="PF00240">
    <property type="entry name" value="ubiquitin"/>
    <property type="match status" value="2"/>
</dbReference>
<dbReference type="SUPFAM" id="SSF54236">
    <property type="entry name" value="Ubiquitin-like"/>
    <property type="match status" value="2"/>
</dbReference>
<dbReference type="PROSITE" id="PS50053">
    <property type="entry name" value="UBIQUITIN_2"/>
    <property type="match status" value="2"/>
</dbReference>